<accession>A0ACD1GLH8</accession>
<proteinExistence type="predicted"/>
<reference evidence="1" key="1">
    <citation type="submission" date="2018-02" db="EMBL/GenBank/DDBJ databases">
        <title>The genomes of Aspergillus section Nigri reveals drivers in fungal speciation.</title>
        <authorList>
            <consortium name="DOE Joint Genome Institute"/>
            <person name="Vesth T.C."/>
            <person name="Nybo J."/>
            <person name="Theobald S."/>
            <person name="Brandl J."/>
            <person name="Frisvad J.C."/>
            <person name="Nielsen K.F."/>
            <person name="Lyhne E.K."/>
            <person name="Kogle M.E."/>
            <person name="Kuo A."/>
            <person name="Riley R."/>
            <person name="Clum A."/>
            <person name="Nolan M."/>
            <person name="Lipzen A."/>
            <person name="Salamov A."/>
            <person name="Henrissat B."/>
            <person name="Wiebenga A."/>
            <person name="De vries R.P."/>
            <person name="Grigoriev I.V."/>
            <person name="Mortensen U.H."/>
            <person name="Andersen M.R."/>
            <person name="Baker S.E."/>
        </authorList>
    </citation>
    <scope>NUCLEOTIDE SEQUENCE</scope>
    <source>
        <strain evidence="1">CBS 621.78</strain>
    </source>
</reference>
<sequence>MLWLLLLLLLVSVHGVGSASRGERSKGLAVTARGTARTPHIAASEMASRAGTSMKADGDLLGAFNRSPAWQADPVEFHSRLIDDRRPLTLELMTSRCRADAGSRRIPRAFSRPMPTLSHRGWKM</sequence>
<gene>
    <name evidence="1" type="ORF">BO95DRAFT_427678</name>
</gene>
<name>A0ACD1GLH8_9EURO</name>
<dbReference type="EMBL" id="KZ825314">
    <property type="protein sequence ID" value="RAH50204.1"/>
    <property type="molecule type" value="Genomic_DNA"/>
</dbReference>
<organism evidence="1 2">
    <name type="scientific">Aspergillus brunneoviolaceus CBS 621.78</name>
    <dbReference type="NCBI Taxonomy" id="1450534"/>
    <lineage>
        <taxon>Eukaryota</taxon>
        <taxon>Fungi</taxon>
        <taxon>Dikarya</taxon>
        <taxon>Ascomycota</taxon>
        <taxon>Pezizomycotina</taxon>
        <taxon>Eurotiomycetes</taxon>
        <taxon>Eurotiomycetidae</taxon>
        <taxon>Eurotiales</taxon>
        <taxon>Aspergillaceae</taxon>
        <taxon>Aspergillus</taxon>
        <taxon>Aspergillus subgen. Circumdati</taxon>
    </lineage>
</organism>
<protein>
    <submittedName>
        <fullName evidence="1">Uncharacterized protein</fullName>
    </submittedName>
</protein>
<evidence type="ECO:0000313" key="2">
    <source>
        <dbReference type="Proteomes" id="UP000249057"/>
    </source>
</evidence>
<dbReference type="Proteomes" id="UP000249057">
    <property type="component" value="Unassembled WGS sequence"/>
</dbReference>
<evidence type="ECO:0000313" key="1">
    <source>
        <dbReference type="EMBL" id="RAH50204.1"/>
    </source>
</evidence>
<keyword evidence="2" id="KW-1185">Reference proteome</keyword>